<dbReference type="EMBL" id="JAJVCZ030000006">
    <property type="protein sequence ID" value="KAL0258657.1"/>
    <property type="molecule type" value="Genomic_DNA"/>
</dbReference>
<gene>
    <name evidence="3" type="ORF">SLS55_006155</name>
</gene>
<evidence type="ECO:0000259" key="2">
    <source>
        <dbReference type="Pfam" id="PF24809"/>
    </source>
</evidence>
<dbReference type="RefSeq" id="XP_066631686.1">
    <property type="nucleotide sequence ID" value="XM_066777591.1"/>
</dbReference>
<evidence type="ECO:0000313" key="3">
    <source>
        <dbReference type="EMBL" id="KAL0258657.1"/>
    </source>
</evidence>
<organism evidence="3 4">
    <name type="scientific">Diplodia seriata</name>
    <dbReference type="NCBI Taxonomy" id="420778"/>
    <lineage>
        <taxon>Eukaryota</taxon>
        <taxon>Fungi</taxon>
        <taxon>Dikarya</taxon>
        <taxon>Ascomycota</taxon>
        <taxon>Pezizomycotina</taxon>
        <taxon>Dothideomycetes</taxon>
        <taxon>Dothideomycetes incertae sedis</taxon>
        <taxon>Botryosphaeriales</taxon>
        <taxon>Botryosphaeriaceae</taxon>
        <taxon>Diplodia</taxon>
    </lineage>
</organism>
<feature type="domain" description="DUF7708" evidence="2">
    <location>
        <begin position="132"/>
        <end position="264"/>
    </location>
</feature>
<dbReference type="Pfam" id="PF24809">
    <property type="entry name" value="DUF7708"/>
    <property type="match status" value="1"/>
</dbReference>
<feature type="compositionally biased region" description="Polar residues" evidence="1">
    <location>
        <begin position="37"/>
        <end position="49"/>
    </location>
</feature>
<protein>
    <recommendedName>
        <fullName evidence="2">DUF7708 domain-containing protein</fullName>
    </recommendedName>
</protein>
<feature type="region of interest" description="Disordered" evidence="1">
    <location>
        <begin position="1"/>
        <end position="49"/>
    </location>
</feature>
<dbReference type="Proteomes" id="UP001430584">
    <property type="component" value="Unassembled WGS sequence"/>
</dbReference>
<dbReference type="InterPro" id="IPR056125">
    <property type="entry name" value="DUF7708"/>
</dbReference>
<name>A0ABR3CDE4_9PEZI</name>
<evidence type="ECO:0000313" key="4">
    <source>
        <dbReference type="Proteomes" id="UP001430584"/>
    </source>
</evidence>
<proteinExistence type="predicted"/>
<sequence length="716" mass="80348">MEQSSTTIIRRFTDTLDEQRPLDAGTKAAAQEEQGQKDASMQHPATSAQDPFDEVEFVRNALSNCCKEFFESLKKEQSSRLFFRKHRESTEGKVEHKIRLSGLDDLDDFRAVVDGFEDEWKKRHGKASSNFHSVCKTLDAHKAVFTWFPSSNEYMSVFSGALKMVLQASVYHEEIAEYLSDAVASLCEKAALCTELLSIIKTNRMKKELAEVYKKLFVFLWEAAKWFTKPAYRRLLNSFNQAILKERKAAEDGIISAISKIRQMGEQEGLRWTSDIKDTTHDVNDRLKEMGSAFQSMEAKVDECRAESRCTQQQLLAMGRNMLHLLEQNFRKMDWEAQVQHQSYTRLMAKQLLEAVPVDTPGESSNGGDDGQGLSRTDFDAHCRKLDRFIHGTDGIALAEEGRMLLADPVIVDRLGSWAANAATQSQKLWLEFPFELQEDTSARMAALGIILTAAQADAPFISYIPKRPNEADIPREQPKDDSFKMQSDTMEQLDGSMKCWKTALSLLGDLLRHTTSLRYCIIHGMNDFESEDSEGMCTMAAPLHNIIDLGSDDSSSVSDIESDISDDSDSIETTSDIRAEAAELTRRSDAKVFPRSLRTTLHWFYQGDLGTFAHSAPISEAVFKDPQIHVDGFGRVPVPLSTEHAEQIVALSEKGILKPSAFCFGNVLWEQRVLPRLVDEAVRELGVGGKMDAVGAQLREMQLCTKDTGVAPLSM</sequence>
<reference evidence="3 4" key="1">
    <citation type="submission" date="2024-02" db="EMBL/GenBank/DDBJ databases">
        <title>De novo assembly and annotation of 12 fungi associated with fruit tree decline syndrome in Ontario, Canada.</title>
        <authorList>
            <person name="Sulman M."/>
            <person name="Ellouze W."/>
            <person name="Ilyukhin E."/>
        </authorList>
    </citation>
    <scope>NUCLEOTIDE SEQUENCE [LARGE SCALE GENOMIC DNA]</scope>
    <source>
        <strain evidence="3 4">FDS-637</strain>
    </source>
</reference>
<evidence type="ECO:0000256" key="1">
    <source>
        <dbReference type="SAM" id="MobiDB-lite"/>
    </source>
</evidence>
<comment type="caution">
    <text evidence="3">The sequence shown here is derived from an EMBL/GenBank/DDBJ whole genome shotgun (WGS) entry which is preliminary data.</text>
</comment>
<dbReference type="GeneID" id="92010240"/>
<keyword evidence="4" id="KW-1185">Reference proteome</keyword>
<accession>A0ABR3CDE4</accession>
<feature type="compositionally biased region" description="Basic and acidic residues" evidence="1">
    <location>
        <begin position="11"/>
        <end position="21"/>
    </location>
</feature>